<evidence type="ECO:0008006" key="3">
    <source>
        <dbReference type="Google" id="ProtNLM"/>
    </source>
</evidence>
<organism evidence="1 2">
    <name type="scientific">Chryseobacterium camelliae</name>
    <dbReference type="NCBI Taxonomy" id="1265445"/>
    <lineage>
        <taxon>Bacteria</taxon>
        <taxon>Pseudomonadati</taxon>
        <taxon>Bacteroidota</taxon>
        <taxon>Flavobacteriia</taxon>
        <taxon>Flavobacteriales</taxon>
        <taxon>Weeksellaceae</taxon>
        <taxon>Chryseobacterium group</taxon>
        <taxon>Chryseobacterium</taxon>
    </lineage>
</organism>
<sequence length="169" mass="19985">MKNITLIFIGFLLLNCQQKNMVSKDLIRQLSSIENTKNNYIEPILFNILFVKLDNGKYLKTNGQELYEIYIKNYRTKYKDFYNFLDKVLNQESTIESKITSMNEFQLNSNILEKSITEIAKIYSIKNDNGIYILTANHKEDLNSILYCFFEKGYEINFDDYSGVFIIKK</sequence>
<accession>A0ABU0TCW0</accession>
<name>A0ABU0TCW0_9FLAO</name>
<comment type="caution">
    <text evidence="1">The sequence shown here is derived from an EMBL/GenBank/DDBJ whole genome shotgun (WGS) entry which is preliminary data.</text>
</comment>
<protein>
    <recommendedName>
        <fullName evidence="3">Lipoprotein</fullName>
    </recommendedName>
</protein>
<evidence type="ECO:0000313" key="2">
    <source>
        <dbReference type="Proteomes" id="UP001225072"/>
    </source>
</evidence>
<reference evidence="1 2" key="1">
    <citation type="submission" date="2023-07" db="EMBL/GenBank/DDBJ databases">
        <title>Functional and genomic diversity of the sorghum phyllosphere microbiome.</title>
        <authorList>
            <person name="Shade A."/>
        </authorList>
    </citation>
    <scope>NUCLEOTIDE SEQUENCE [LARGE SCALE GENOMIC DNA]</scope>
    <source>
        <strain evidence="1 2">SORGH_AS_1064</strain>
    </source>
</reference>
<evidence type="ECO:0000313" key="1">
    <source>
        <dbReference type="EMBL" id="MDQ1094920.1"/>
    </source>
</evidence>
<dbReference type="EMBL" id="JAUTAL010000001">
    <property type="protein sequence ID" value="MDQ1094920.1"/>
    <property type="molecule type" value="Genomic_DNA"/>
</dbReference>
<keyword evidence="2" id="KW-1185">Reference proteome</keyword>
<proteinExistence type="predicted"/>
<gene>
    <name evidence="1" type="ORF">QE404_000067</name>
</gene>
<dbReference type="Proteomes" id="UP001225072">
    <property type="component" value="Unassembled WGS sequence"/>
</dbReference>
<dbReference type="RefSeq" id="WP_307445165.1">
    <property type="nucleotide sequence ID" value="NZ_JAUTAL010000001.1"/>
</dbReference>